<dbReference type="InterPro" id="IPR011032">
    <property type="entry name" value="GroES-like_sf"/>
</dbReference>
<dbReference type="Proteomes" id="UP001628091">
    <property type="component" value="Unassembled WGS sequence"/>
</dbReference>
<comment type="caution">
    <text evidence="8">The sequence shown here is derived from an EMBL/GenBank/DDBJ whole genome shotgun (WGS) entry which is preliminary data.</text>
</comment>
<evidence type="ECO:0000313" key="8">
    <source>
        <dbReference type="EMBL" id="GAB1582682.1"/>
    </source>
</evidence>
<keyword evidence="4" id="KW-0862">Zinc</keyword>
<dbReference type="PANTHER" id="PTHR43161">
    <property type="entry name" value="SORBITOL DEHYDROGENASE"/>
    <property type="match status" value="1"/>
</dbReference>
<dbReference type="InterPro" id="IPR013154">
    <property type="entry name" value="ADH-like_N"/>
</dbReference>
<evidence type="ECO:0000256" key="3">
    <source>
        <dbReference type="ARBA" id="ARBA00022723"/>
    </source>
</evidence>
<dbReference type="InterPro" id="IPR036291">
    <property type="entry name" value="NAD(P)-bd_dom_sf"/>
</dbReference>
<evidence type="ECO:0000313" key="9">
    <source>
        <dbReference type="Proteomes" id="UP001628091"/>
    </source>
</evidence>
<dbReference type="Pfam" id="PF08240">
    <property type="entry name" value="ADH_N"/>
    <property type="match status" value="1"/>
</dbReference>
<feature type="domain" description="Alcohol dehydrogenase-like C-terminal" evidence="6">
    <location>
        <begin position="175"/>
        <end position="298"/>
    </location>
</feature>
<feature type="domain" description="Alcohol dehydrogenase-like N-terminal" evidence="7">
    <location>
        <begin position="24"/>
        <end position="137"/>
    </location>
</feature>
<dbReference type="RefSeq" id="WP_407865255.1">
    <property type="nucleotide sequence ID" value="NZ_BAAFZP010000001.1"/>
</dbReference>
<evidence type="ECO:0000256" key="4">
    <source>
        <dbReference type="ARBA" id="ARBA00022833"/>
    </source>
</evidence>
<reference evidence="8 9" key="1">
    <citation type="submission" date="2024-10" db="EMBL/GenBank/DDBJ databases">
        <title>Isolation, draft genome sequencing and identification of Phyllobacterium sp. NSA23, isolated from leaf soil.</title>
        <authorList>
            <person name="Akita H."/>
        </authorList>
    </citation>
    <scope>NUCLEOTIDE SEQUENCE [LARGE SCALE GENOMIC DNA]</scope>
    <source>
        <strain evidence="8 9">NSA23</strain>
    </source>
</reference>
<evidence type="ECO:0000256" key="1">
    <source>
        <dbReference type="ARBA" id="ARBA00001947"/>
    </source>
</evidence>
<organism evidence="8 9">
    <name type="scientific">Phyllobacterium phragmitis</name>
    <dbReference type="NCBI Taxonomy" id="2670329"/>
    <lineage>
        <taxon>Bacteria</taxon>
        <taxon>Pseudomonadati</taxon>
        <taxon>Pseudomonadota</taxon>
        <taxon>Alphaproteobacteria</taxon>
        <taxon>Hyphomicrobiales</taxon>
        <taxon>Phyllobacteriaceae</taxon>
        <taxon>Phyllobacterium</taxon>
    </lineage>
</organism>
<dbReference type="SUPFAM" id="SSF50129">
    <property type="entry name" value="GroES-like"/>
    <property type="match status" value="1"/>
</dbReference>
<dbReference type="Pfam" id="PF00107">
    <property type="entry name" value="ADH_zinc_N"/>
    <property type="match status" value="1"/>
</dbReference>
<evidence type="ECO:0000259" key="7">
    <source>
        <dbReference type="Pfam" id="PF08240"/>
    </source>
</evidence>
<sequence>MSRALFIRGAHDAYVAPFNLREGGPGEVLIDVGAVGLCGSDLHYFKDGGIGSAVVKEPFVPGHEFGGYLCEDLGELGLTRGALVAVDPNKACGHCEFCERGHPNLCPNVEFIGAPPFNGAMTERIWVPKSQIVPLPQQFSPLAAVMLEPLGVAIHAVDLAKPRLLEQVAVLGCGPIGLLILQVLKAAGAGEILAVDPQEHRRAMAARLGAARTGESVDDIREWTKREGTPLVIEATNSPLGFRDAVLAAKIGGRIVLVGIPDGDSYTLPAAEARRRGLKIKFARRMGEVYPRAIELVAGGKVDVASMVTHQVGLDEAPDTFRNHADNAPGYIKSLIYPNGLSKQGG</sequence>
<evidence type="ECO:0000256" key="5">
    <source>
        <dbReference type="ARBA" id="ARBA00023002"/>
    </source>
</evidence>
<gene>
    <name evidence="8" type="primary">gutB</name>
    <name evidence="8" type="ORF">PPNSA23_26250</name>
</gene>
<proteinExistence type="inferred from homology"/>
<dbReference type="Gene3D" id="3.40.50.720">
    <property type="entry name" value="NAD(P)-binding Rossmann-like Domain"/>
    <property type="match status" value="1"/>
</dbReference>
<dbReference type="Gene3D" id="3.90.180.10">
    <property type="entry name" value="Medium-chain alcohol dehydrogenases, catalytic domain"/>
    <property type="match status" value="1"/>
</dbReference>
<accession>A0ABQ0H186</accession>
<dbReference type="EMBL" id="BAAFZP010000001">
    <property type="protein sequence ID" value="GAB1582682.1"/>
    <property type="molecule type" value="Genomic_DNA"/>
</dbReference>
<keyword evidence="5" id="KW-0560">Oxidoreductase</keyword>
<comment type="similarity">
    <text evidence="2">Belongs to the zinc-containing alcohol dehydrogenase family.</text>
</comment>
<protein>
    <submittedName>
        <fullName evidence="8">Sorbitol dehydrogenase</fullName>
    </submittedName>
</protein>
<comment type="cofactor">
    <cofactor evidence="1">
        <name>Zn(2+)</name>
        <dbReference type="ChEBI" id="CHEBI:29105"/>
    </cofactor>
</comment>
<dbReference type="InterPro" id="IPR013149">
    <property type="entry name" value="ADH-like_C"/>
</dbReference>
<dbReference type="SUPFAM" id="SSF51735">
    <property type="entry name" value="NAD(P)-binding Rossmann-fold domains"/>
    <property type="match status" value="1"/>
</dbReference>
<dbReference type="PANTHER" id="PTHR43161:SF9">
    <property type="entry name" value="SORBITOL DEHYDROGENASE"/>
    <property type="match status" value="1"/>
</dbReference>
<keyword evidence="9" id="KW-1185">Reference proteome</keyword>
<evidence type="ECO:0000259" key="6">
    <source>
        <dbReference type="Pfam" id="PF00107"/>
    </source>
</evidence>
<name>A0ABQ0H186_9HYPH</name>
<evidence type="ECO:0000256" key="2">
    <source>
        <dbReference type="ARBA" id="ARBA00008072"/>
    </source>
</evidence>
<keyword evidence="3" id="KW-0479">Metal-binding</keyword>